<dbReference type="InterPro" id="IPR041657">
    <property type="entry name" value="HTH_17"/>
</dbReference>
<evidence type="ECO:0000259" key="1">
    <source>
        <dbReference type="Pfam" id="PF12728"/>
    </source>
</evidence>
<dbReference type="InterPro" id="IPR009061">
    <property type="entry name" value="DNA-bd_dom_put_sf"/>
</dbReference>
<dbReference type="EMBL" id="SHLD01000001">
    <property type="protein sequence ID" value="RZU76148.1"/>
    <property type="molecule type" value="Genomic_DNA"/>
</dbReference>
<organism evidence="2 3">
    <name type="scientific">Micromonospora kangleipakensis</name>
    <dbReference type="NCBI Taxonomy" id="1077942"/>
    <lineage>
        <taxon>Bacteria</taxon>
        <taxon>Bacillati</taxon>
        <taxon>Actinomycetota</taxon>
        <taxon>Actinomycetes</taxon>
        <taxon>Micromonosporales</taxon>
        <taxon>Micromonosporaceae</taxon>
        <taxon>Micromonospora</taxon>
    </lineage>
</organism>
<feature type="domain" description="Helix-turn-helix" evidence="1">
    <location>
        <begin position="5"/>
        <end position="48"/>
    </location>
</feature>
<sequence length="95" mass="10514">MARDYTYAEAAAKLRIAETTLRRWVSKGRISCHRLGRKVRFTDEDLAAAYKPAPATARRWSWGASGAAIATSHSSVLAPARCRHPEVPRTPPRPS</sequence>
<dbReference type="InterPro" id="IPR010093">
    <property type="entry name" value="SinI_DNA-bd"/>
</dbReference>
<reference evidence="2 3" key="1">
    <citation type="submission" date="2019-02" db="EMBL/GenBank/DDBJ databases">
        <title>Sequencing the genomes of 1000 actinobacteria strains.</title>
        <authorList>
            <person name="Klenk H.-P."/>
        </authorList>
    </citation>
    <scope>NUCLEOTIDE SEQUENCE [LARGE SCALE GENOMIC DNA]</scope>
    <source>
        <strain evidence="2 3">DSM 45612</strain>
    </source>
</reference>
<dbReference type="RefSeq" id="WP_130336620.1">
    <property type="nucleotide sequence ID" value="NZ_SHLD01000001.1"/>
</dbReference>
<protein>
    <submittedName>
        <fullName evidence="2">Excisionase family DNA binding protein</fullName>
    </submittedName>
</protein>
<evidence type="ECO:0000313" key="3">
    <source>
        <dbReference type="Proteomes" id="UP000294114"/>
    </source>
</evidence>
<accession>A0A4Q8BEM5</accession>
<dbReference type="Gene3D" id="1.10.1660.10">
    <property type="match status" value="1"/>
</dbReference>
<dbReference type="AlphaFoldDB" id="A0A4Q8BEM5"/>
<evidence type="ECO:0000313" key="2">
    <source>
        <dbReference type="EMBL" id="RZU76148.1"/>
    </source>
</evidence>
<gene>
    <name evidence="2" type="ORF">EV384_4772</name>
</gene>
<dbReference type="NCBIfam" id="TIGR01764">
    <property type="entry name" value="excise"/>
    <property type="match status" value="1"/>
</dbReference>
<dbReference type="Pfam" id="PF12728">
    <property type="entry name" value="HTH_17"/>
    <property type="match status" value="1"/>
</dbReference>
<dbReference type="Proteomes" id="UP000294114">
    <property type="component" value="Unassembled WGS sequence"/>
</dbReference>
<dbReference type="OrthoDB" id="3298377at2"/>
<comment type="caution">
    <text evidence="2">The sequence shown here is derived from an EMBL/GenBank/DDBJ whole genome shotgun (WGS) entry which is preliminary data.</text>
</comment>
<dbReference type="GO" id="GO:0003677">
    <property type="term" value="F:DNA binding"/>
    <property type="evidence" value="ECO:0007669"/>
    <property type="project" value="InterPro"/>
</dbReference>
<proteinExistence type="predicted"/>
<keyword evidence="3" id="KW-1185">Reference proteome</keyword>
<name>A0A4Q8BEM5_9ACTN</name>
<dbReference type="SUPFAM" id="SSF46955">
    <property type="entry name" value="Putative DNA-binding domain"/>
    <property type="match status" value="1"/>
</dbReference>